<feature type="modified residue" description="4-aspartylphosphate" evidence="2">
    <location>
        <position position="57"/>
    </location>
</feature>
<dbReference type="EMBL" id="JABFRW010000051">
    <property type="protein sequence ID" value="NOT33441.1"/>
    <property type="molecule type" value="Genomic_DNA"/>
</dbReference>
<comment type="caution">
    <text evidence="4">The sequence shown here is derived from an EMBL/GenBank/DDBJ whole genome shotgun (WGS) entry which is preliminary data.</text>
</comment>
<dbReference type="PANTHER" id="PTHR44591">
    <property type="entry name" value="STRESS RESPONSE REGULATOR PROTEIN 1"/>
    <property type="match status" value="1"/>
</dbReference>
<dbReference type="PROSITE" id="PS50110">
    <property type="entry name" value="RESPONSE_REGULATORY"/>
    <property type="match status" value="1"/>
</dbReference>
<protein>
    <submittedName>
        <fullName evidence="4">Response regulator</fullName>
    </submittedName>
</protein>
<dbReference type="Pfam" id="PF00072">
    <property type="entry name" value="Response_reg"/>
    <property type="match status" value="1"/>
</dbReference>
<proteinExistence type="predicted"/>
<dbReference type="SMART" id="SM00448">
    <property type="entry name" value="REC"/>
    <property type="match status" value="1"/>
</dbReference>
<dbReference type="InterPro" id="IPR017850">
    <property type="entry name" value="Alkaline_phosphatase_core_sf"/>
</dbReference>
<accession>A0A849SG53</accession>
<dbReference type="InterPro" id="IPR050595">
    <property type="entry name" value="Bact_response_regulator"/>
</dbReference>
<evidence type="ECO:0000256" key="2">
    <source>
        <dbReference type="PROSITE-ProRule" id="PRU00169"/>
    </source>
</evidence>
<organism evidence="4 5">
    <name type="scientific">Eiseniibacteriota bacterium</name>
    <dbReference type="NCBI Taxonomy" id="2212470"/>
    <lineage>
        <taxon>Bacteria</taxon>
        <taxon>Candidatus Eiseniibacteriota</taxon>
    </lineage>
</organism>
<dbReference type="InterPro" id="IPR011006">
    <property type="entry name" value="CheY-like_superfamily"/>
</dbReference>
<evidence type="ECO:0000256" key="1">
    <source>
        <dbReference type="ARBA" id="ARBA00022553"/>
    </source>
</evidence>
<dbReference type="SUPFAM" id="SSF52172">
    <property type="entry name" value="CheY-like"/>
    <property type="match status" value="1"/>
</dbReference>
<dbReference type="Gene3D" id="3.40.50.2300">
    <property type="match status" value="1"/>
</dbReference>
<sequence>MNEDTRRQILWADDEIDLLRPHIKFLEQKGFAVTAVPNGEDALAALERQRYDVVLLDEMMPGLGGLGTLDAIKSRNHTLPVILITKSEEETLMDEAIGKRITDYLIKPVNPSQVFLACKRVFESDRLQDSQRARDYVGEMQRWQAIDTRRLDWAGWVDLTVESARWDVLFDGINEEGLKQAHADFRRPLNLEFSRFIEDQYPRWVKDAAERPRMSHDVVRHAVVPHLKSGKRVVFVVIDCMRLDQWFTLEPLLEELFEIQHDYYCGILPTATPYARNAIFGGLLPIDLQRHHPDLWQENSKDERTKNRFERQLLEHQLERLKATPEKGLKYLKIYEADEAQAVKRQIQTFSNLSLVAMVFNFLDILAHGRSESEILQELAPDEAAFRAVMRAWFTHSPLYDILRALSKQDVTVVITTDHGSVLCKRAALVYGNRDTSTNLRYKFGVNLNCDTKQAINARKPSDFALPDDGVNKNYVLCREDYYFVYPTRFHEFERQYRGSFQHGGVSIEEMVLPLMTLTPRGR</sequence>
<dbReference type="GO" id="GO:0000160">
    <property type="term" value="P:phosphorelay signal transduction system"/>
    <property type="evidence" value="ECO:0007669"/>
    <property type="project" value="InterPro"/>
</dbReference>
<evidence type="ECO:0000259" key="3">
    <source>
        <dbReference type="PROSITE" id="PS50110"/>
    </source>
</evidence>
<gene>
    <name evidence="4" type="ORF">HOP12_04640</name>
</gene>
<dbReference type="PANTHER" id="PTHR44591:SF3">
    <property type="entry name" value="RESPONSE REGULATORY DOMAIN-CONTAINING PROTEIN"/>
    <property type="match status" value="1"/>
</dbReference>
<reference evidence="4 5" key="1">
    <citation type="submission" date="2020-04" db="EMBL/GenBank/DDBJ databases">
        <title>Metagenomic profiling of ammonia- and methane-oxidizing microorganisms in a Dutch drinking water treatment plant.</title>
        <authorList>
            <person name="Poghosyan L."/>
            <person name="Leucker S."/>
        </authorList>
    </citation>
    <scope>NUCLEOTIDE SEQUENCE [LARGE SCALE GENOMIC DNA]</scope>
    <source>
        <strain evidence="4">S-RSF-IL-03</strain>
    </source>
</reference>
<keyword evidence="1 2" id="KW-0597">Phosphoprotein</keyword>
<evidence type="ECO:0000313" key="4">
    <source>
        <dbReference type="EMBL" id="NOT33441.1"/>
    </source>
</evidence>
<dbReference type="AlphaFoldDB" id="A0A849SG53"/>
<dbReference type="SUPFAM" id="SSF53649">
    <property type="entry name" value="Alkaline phosphatase-like"/>
    <property type="match status" value="1"/>
</dbReference>
<dbReference type="CDD" id="cd00156">
    <property type="entry name" value="REC"/>
    <property type="match status" value="1"/>
</dbReference>
<dbReference type="Pfam" id="PF08665">
    <property type="entry name" value="PglZ"/>
    <property type="match status" value="1"/>
</dbReference>
<dbReference type="InterPro" id="IPR001789">
    <property type="entry name" value="Sig_transdc_resp-reg_receiver"/>
</dbReference>
<name>A0A849SG53_UNCEI</name>
<feature type="domain" description="Response regulatory" evidence="3">
    <location>
        <begin position="8"/>
        <end position="122"/>
    </location>
</feature>
<evidence type="ECO:0000313" key="5">
    <source>
        <dbReference type="Proteomes" id="UP000580839"/>
    </source>
</evidence>
<dbReference type="Proteomes" id="UP000580839">
    <property type="component" value="Unassembled WGS sequence"/>
</dbReference>